<gene>
    <name evidence="1" type="ORF">ANCDUO_23075</name>
</gene>
<name>A0A0C2FEB2_9BILA</name>
<protein>
    <submittedName>
        <fullName evidence="1">Uncharacterized protein</fullName>
    </submittedName>
</protein>
<proteinExistence type="predicted"/>
<sequence>MLMVGEAVWMKCRTTTDIQLEWKVYRTMIRPVIPYERECWAATKVTKQILHIMEMRVLRWSMGVTLKDNVSNEVVRFTFIIAPIIDKMREARLR</sequence>
<accession>A0A0C2FEB2</accession>
<dbReference type="OrthoDB" id="5848222at2759"/>
<evidence type="ECO:0000313" key="2">
    <source>
        <dbReference type="Proteomes" id="UP000054047"/>
    </source>
</evidence>
<keyword evidence="2" id="KW-1185">Reference proteome</keyword>
<evidence type="ECO:0000313" key="1">
    <source>
        <dbReference type="EMBL" id="KIH46870.1"/>
    </source>
</evidence>
<organism evidence="1 2">
    <name type="scientific">Ancylostoma duodenale</name>
    <dbReference type="NCBI Taxonomy" id="51022"/>
    <lineage>
        <taxon>Eukaryota</taxon>
        <taxon>Metazoa</taxon>
        <taxon>Ecdysozoa</taxon>
        <taxon>Nematoda</taxon>
        <taxon>Chromadorea</taxon>
        <taxon>Rhabditida</taxon>
        <taxon>Rhabditina</taxon>
        <taxon>Rhabditomorpha</taxon>
        <taxon>Strongyloidea</taxon>
        <taxon>Ancylostomatidae</taxon>
        <taxon>Ancylostomatinae</taxon>
        <taxon>Ancylostoma</taxon>
    </lineage>
</organism>
<dbReference type="Proteomes" id="UP000054047">
    <property type="component" value="Unassembled WGS sequence"/>
</dbReference>
<dbReference type="AlphaFoldDB" id="A0A0C2FEB2"/>
<reference evidence="1 2" key="1">
    <citation type="submission" date="2013-12" db="EMBL/GenBank/DDBJ databases">
        <title>Draft genome of the parsitic nematode Ancylostoma duodenale.</title>
        <authorList>
            <person name="Mitreva M."/>
        </authorList>
    </citation>
    <scope>NUCLEOTIDE SEQUENCE [LARGE SCALE GENOMIC DNA]</scope>
    <source>
        <strain evidence="1 2">Zhejiang</strain>
    </source>
</reference>
<dbReference type="EMBL" id="KN768374">
    <property type="protein sequence ID" value="KIH46870.1"/>
    <property type="molecule type" value="Genomic_DNA"/>
</dbReference>